<feature type="transmembrane region" description="Helical" evidence="2">
    <location>
        <begin position="112"/>
        <end position="134"/>
    </location>
</feature>
<dbReference type="GO" id="GO:0008285">
    <property type="term" value="P:negative regulation of cell population proliferation"/>
    <property type="evidence" value="ECO:0007669"/>
    <property type="project" value="InterPro"/>
</dbReference>
<dbReference type="AlphaFoldDB" id="A0A8X6Q183"/>
<dbReference type="Pfam" id="PF20517">
    <property type="entry name" value="TMEM127"/>
    <property type="match status" value="1"/>
</dbReference>
<proteinExistence type="predicted"/>
<protein>
    <submittedName>
        <fullName evidence="4">Transmembrane protein 127</fullName>
    </submittedName>
</protein>
<feature type="transmembrane region" description="Helical" evidence="2">
    <location>
        <begin position="146"/>
        <end position="168"/>
    </location>
</feature>
<feature type="region of interest" description="Disordered" evidence="1">
    <location>
        <begin position="244"/>
        <end position="267"/>
    </location>
</feature>
<evidence type="ECO:0000256" key="1">
    <source>
        <dbReference type="SAM" id="MobiDB-lite"/>
    </source>
</evidence>
<dbReference type="InterPro" id="IPR046795">
    <property type="entry name" value="TMEM127_TM"/>
</dbReference>
<feature type="transmembrane region" description="Helical" evidence="2">
    <location>
        <begin position="25"/>
        <end position="45"/>
    </location>
</feature>
<keyword evidence="2 4" id="KW-0812">Transmembrane</keyword>
<evidence type="ECO:0000256" key="2">
    <source>
        <dbReference type="SAM" id="Phobius"/>
    </source>
</evidence>
<reference evidence="4" key="1">
    <citation type="submission" date="2020-08" db="EMBL/GenBank/DDBJ databases">
        <title>Multicomponent nature underlies the extraordinary mechanical properties of spider dragline silk.</title>
        <authorList>
            <person name="Kono N."/>
            <person name="Nakamura H."/>
            <person name="Mori M."/>
            <person name="Yoshida Y."/>
            <person name="Ohtoshi R."/>
            <person name="Malay A.D."/>
            <person name="Moran D.A.P."/>
            <person name="Tomita M."/>
            <person name="Numata K."/>
            <person name="Arakawa K."/>
        </authorList>
    </citation>
    <scope>NUCLEOTIDE SEQUENCE</scope>
</reference>
<evidence type="ECO:0000313" key="5">
    <source>
        <dbReference type="Proteomes" id="UP000887013"/>
    </source>
</evidence>
<dbReference type="OrthoDB" id="10030622at2759"/>
<dbReference type="Proteomes" id="UP000887013">
    <property type="component" value="Unassembled WGS sequence"/>
</dbReference>
<dbReference type="PANTHER" id="PTHR28358">
    <property type="entry name" value="TRANSMEMBRANE PROTEIN 127"/>
    <property type="match status" value="1"/>
</dbReference>
<gene>
    <name evidence="4" type="primary">Tmem127</name>
    <name evidence="4" type="ORF">NPIL_579201</name>
</gene>
<dbReference type="PANTHER" id="PTHR28358:SF1">
    <property type="entry name" value="TRANSMEMBRANE PROTEIN 127"/>
    <property type="match status" value="1"/>
</dbReference>
<dbReference type="Gene3D" id="1.20.140.150">
    <property type="match status" value="1"/>
</dbReference>
<dbReference type="GO" id="GO:0016020">
    <property type="term" value="C:membrane"/>
    <property type="evidence" value="ECO:0007669"/>
    <property type="project" value="TreeGrafter"/>
</dbReference>
<keyword evidence="5" id="KW-1185">Reference proteome</keyword>
<dbReference type="InterPro" id="IPR033331">
    <property type="entry name" value="TMEM127"/>
</dbReference>
<organism evidence="4 5">
    <name type="scientific">Nephila pilipes</name>
    <name type="common">Giant wood spider</name>
    <name type="synonym">Nephila maculata</name>
    <dbReference type="NCBI Taxonomy" id="299642"/>
    <lineage>
        <taxon>Eukaryota</taxon>
        <taxon>Metazoa</taxon>
        <taxon>Ecdysozoa</taxon>
        <taxon>Arthropoda</taxon>
        <taxon>Chelicerata</taxon>
        <taxon>Arachnida</taxon>
        <taxon>Araneae</taxon>
        <taxon>Araneomorphae</taxon>
        <taxon>Entelegynae</taxon>
        <taxon>Araneoidea</taxon>
        <taxon>Nephilidae</taxon>
        <taxon>Nephila</taxon>
    </lineage>
</organism>
<keyword evidence="2" id="KW-1133">Transmembrane helix</keyword>
<dbReference type="EMBL" id="BMAW01122847">
    <property type="protein sequence ID" value="GFU00706.1"/>
    <property type="molecule type" value="Genomic_DNA"/>
</dbReference>
<feature type="transmembrane region" description="Helical" evidence="2">
    <location>
        <begin position="188"/>
        <end position="209"/>
    </location>
</feature>
<keyword evidence="2" id="KW-0472">Membrane</keyword>
<comment type="caution">
    <text evidence="4">The sequence shown here is derived from an EMBL/GenBank/DDBJ whole genome shotgun (WGS) entry which is preliminary data.</text>
</comment>
<sequence>MQSVVPASFVSQVSRRNHSNVREKNIIAAIFSALLIVLLITALALPNWYYLKGGGCAHKVLGTEQFVYISSDGNLTIPADDKNVSYSKLAYYKLHQDVKNCLTREIIRTQRVIIGLCFLTIFFSSCQFYFDVAGVKKNSLKCTRRCGVGSILSVITVVIIIGLSYYVSDQIEHQQEMTKLYPATRVEVTFGVSYYLIATAGVAAVLAAASNLFKCDHLSGNVDVSMLLDDNQEEETFSLALPHSQSWSHGHEPSDISNLPPPPPYTP</sequence>
<name>A0A8X6Q183_NEPPI</name>
<evidence type="ECO:0000313" key="4">
    <source>
        <dbReference type="EMBL" id="GFU00706.1"/>
    </source>
</evidence>
<accession>A0A8X6Q183</accession>
<evidence type="ECO:0000259" key="3">
    <source>
        <dbReference type="Pfam" id="PF20517"/>
    </source>
</evidence>
<feature type="domain" description="Transmembrane protein 127 transmembrane region" evidence="3">
    <location>
        <begin position="101"/>
        <end position="212"/>
    </location>
</feature>
<dbReference type="GO" id="GO:0032007">
    <property type="term" value="P:negative regulation of TOR signaling"/>
    <property type="evidence" value="ECO:0007669"/>
    <property type="project" value="InterPro"/>
</dbReference>